<dbReference type="Proteomes" id="UP000198379">
    <property type="component" value="Unassembled WGS sequence"/>
</dbReference>
<evidence type="ECO:0000256" key="8">
    <source>
        <dbReference type="SAM" id="SignalP"/>
    </source>
</evidence>
<keyword evidence="5 7" id="KW-0472">Membrane</keyword>
<gene>
    <name evidence="10" type="ORF">SAMN06265376_101687</name>
</gene>
<accession>A0A238W516</accession>
<evidence type="ECO:0000259" key="9">
    <source>
        <dbReference type="Pfam" id="PF05154"/>
    </source>
</evidence>
<dbReference type="Pfam" id="PF05154">
    <property type="entry name" value="TM2"/>
    <property type="match status" value="1"/>
</dbReference>
<keyword evidence="11" id="KW-1185">Reference proteome</keyword>
<feature type="domain" description="TM2" evidence="9">
    <location>
        <begin position="54"/>
        <end position="103"/>
    </location>
</feature>
<evidence type="ECO:0000256" key="3">
    <source>
        <dbReference type="ARBA" id="ARBA00022729"/>
    </source>
</evidence>
<reference evidence="10 11" key="1">
    <citation type="submission" date="2017-06" db="EMBL/GenBank/DDBJ databases">
        <authorList>
            <person name="Kim H.J."/>
            <person name="Triplett B.A."/>
        </authorList>
    </citation>
    <scope>NUCLEOTIDE SEQUENCE [LARGE SCALE GENOMIC DNA]</scope>
    <source>
        <strain evidence="10 11">DSM 25597</strain>
    </source>
</reference>
<feature type="transmembrane region" description="Helical" evidence="7">
    <location>
        <begin position="83"/>
        <end position="100"/>
    </location>
</feature>
<dbReference type="PANTHER" id="PTHR21016">
    <property type="entry name" value="BETA-AMYLOID BINDING PROTEIN-RELATED"/>
    <property type="match status" value="1"/>
</dbReference>
<feature type="signal peptide" evidence="8">
    <location>
        <begin position="1"/>
        <end position="21"/>
    </location>
</feature>
<comment type="subcellular location">
    <subcellularLocation>
        <location evidence="1">Membrane</location>
        <topology evidence="1">Multi-pass membrane protein</topology>
    </subcellularLocation>
</comment>
<keyword evidence="4 7" id="KW-1133">Transmembrane helix</keyword>
<evidence type="ECO:0000256" key="5">
    <source>
        <dbReference type="ARBA" id="ARBA00023136"/>
    </source>
</evidence>
<evidence type="ECO:0000256" key="4">
    <source>
        <dbReference type="ARBA" id="ARBA00022989"/>
    </source>
</evidence>
<feature type="transmembrane region" description="Helical" evidence="7">
    <location>
        <begin position="57"/>
        <end position="76"/>
    </location>
</feature>
<evidence type="ECO:0000256" key="2">
    <source>
        <dbReference type="ARBA" id="ARBA00022692"/>
    </source>
</evidence>
<dbReference type="InterPro" id="IPR007829">
    <property type="entry name" value="TM2"/>
</dbReference>
<organism evidence="10 11">
    <name type="scientific">Dokdonia pacifica</name>
    <dbReference type="NCBI Taxonomy" id="1627892"/>
    <lineage>
        <taxon>Bacteria</taxon>
        <taxon>Pseudomonadati</taxon>
        <taxon>Bacteroidota</taxon>
        <taxon>Flavobacteriia</taxon>
        <taxon>Flavobacteriales</taxon>
        <taxon>Flavobacteriaceae</taxon>
        <taxon>Dokdonia</taxon>
    </lineage>
</organism>
<proteinExistence type="predicted"/>
<evidence type="ECO:0000256" key="1">
    <source>
        <dbReference type="ARBA" id="ARBA00004141"/>
    </source>
</evidence>
<keyword evidence="3 8" id="KW-0732">Signal</keyword>
<dbReference type="AlphaFoldDB" id="A0A238W516"/>
<feature type="chain" id="PRO_5012647199" evidence="8">
    <location>
        <begin position="22"/>
        <end position="113"/>
    </location>
</feature>
<dbReference type="EMBL" id="FZNY01000001">
    <property type="protein sequence ID" value="SNR41491.1"/>
    <property type="molecule type" value="Genomic_DNA"/>
</dbReference>
<evidence type="ECO:0000256" key="7">
    <source>
        <dbReference type="SAM" id="Phobius"/>
    </source>
</evidence>
<dbReference type="InterPro" id="IPR050932">
    <property type="entry name" value="TM2D1-3-like"/>
</dbReference>
<name>A0A238W516_9FLAO</name>
<evidence type="ECO:0000313" key="10">
    <source>
        <dbReference type="EMBL" id="SNR41491.1"/>
    </source>
</evidence>
<dbReference type="PANTHER" id="PTHR21016:SF7">
    <property type="entry name" value="TM2 DOMAIN-CONTAINING PROTEIN 3"/>
    <property type="match status" value="1"/>
</dbReference>
<dbReference type="RefSeq" id="WP_089370009.1">
    <property type="nucleotide sequence ID" value="NZ_BMEP01000002.1"/>
</dbReference>
<evidence type="ECO:0000256" key="6">
    <source>
        <dbReference type="ARBA" id="ARBA00023180"/>
    </source>
</evidence>
<keyword evidence="2 7" id="KW-0812">Transmembrane</keyword>
<keyword evidence="6" id="KW-0325">Glycoprotein</keyword>
<dbReference type="GO" id="GO:0016020">
    <property type="term" value="C:membrane"/>
    <property type="evidence" value="ECO:0007669"/>
    <property type="project" value="UniProtKB-SubCell"/>
</dbReference>
<protein>
    <submittedName>
        <fullName evidence="10">TM2 domain-containing protein</fullName>
    </submittedName>
</protein>
<dbReference type="OrthoDB" id="6079945at2"/>
<sequence>MKIKIILSFALLLFAVTNMHAGFPVPKTVENVNVTITADEEAEAITSPAAGIAGRDMWVAGAFWFFLGGFAAHRWYLGSPVGWNILFIVTLGGLGIWWLVDGINIFTRNWDGL</sequence>
<evidence type="ECO:0000313" key="11">
    <source>
        <dbReference type="Proteomes" id="UP000198379"/>
    </source>
</evidence>